<gene>
    <name evidence="1" type="ORF">JTE90_018422</name>
</gene>
<name>A0AAV6TXX0_9ARAC</name>
<sequence>MDTVRTLDSIRTMDHGYSAYPGFDNEPWTIDTVRTLDSIMDHEYSAYPGFDNEPWTMDTVRTLDSIMDHEYTYHEPGVVTSVRSCFIYRLLTSYFWSNSEDIIIGGYARPVKTLRSVAALTALPRN</sequence>
<keyword evidence="2" id="KW-1185">Reference proteome</keyword>
<evidence type="ECO:0000313" key="1">
    <source>
        <dbReference type="EMBL" id="KAG8176693.1"/>
    </source>
</evidence>
<evidence type="ECO:0000313" key="2">
    <source>
        <dbReference type="Proteomes" id="UP000827092"/>
    </source>
</evidence>
<proteinExistence type="predicted"/>
<dbReference type="Proteomes" id="UP000827092">
    <property type="component" value="Unassembled WGS sequence"/>
</dbReference>
<dbReference type="AlphaFoldDB" id="A0AAV6TXX0"/>
<reference evidence="1 2" key="1">
    <citation type="journal article" date="2022" name="Nat. Ecol. Evol.">
        <title>A masculinizing supergene underlies an exaggerated male reproductive morph in a spider.</title>
        <authorList>
            <person name="Hendrickx F."/>
            <person name="De Corte Z."/>
            <person name="Sonet G."/>
            <person name="Van Belleghem S.M."/>
            <person name="Kostlbacher S."/>
            <person name="Vangestel C."/>
        </authorList>
    </citation>
    <scope>NUCLEOTIDE SEQUENCE [LARGE SCALE GENOMIC DNA]</scope>
    <source>
        <strain evidence="1">W744_W776</strain>
    </source>
</reference>
<comment type="caution">
    <text evidence="1">The sequence shown here is derived from an EMBL/GenBank/DDBJ whole genome shotgun (WGS) entry which is preliminary data.</text>
</comment>
<dbReference type="EMBL" id="JAFNEN010000855">
    <property type="protein sequence ID" value="KAG8176693.1"/>
    <property type="molecule type" value="Genomic_DNA"/>
</dbReference>
<organism evidence="1 2">
    <name type="scientific">Oedothorax gibbosus</name>
    <dbReference type="NCBI Taxonomy" id="931172"/>
    <lineage>
        <taxon>Eukaryota</taxon>
        <taxon>Metazoa</taxon>
        <taxon>Ecdysozoa</taxon>
        <taxon>Arthropoda</taxon>
        <taxon>Chelicerata</taxon>
        <taxon>Arachnida</taxon>
        <taxon>Araneae</taxon>
        <taxon>Araneomorphae</taxon>
        <taxon>Entelegynae</taxon>
        <taxon>Araneoidea</taxon>
        <taxon>Linyphiidae</taxon>
        <taxon>Erigoninae</taxon>
        <taxon>Oedothorax</taxon>
    </lineage>
</organism>
<accession>A0AAV6TXX0</accession>
<protein>
    <submittedName>
        <fullName evidence="1">Uncharacterized protein</fullName>
    </submittedName>
</protein>